<evidence type="ECO:0000313" key="4">
    <source>
        <dbReference type="EMBL" id="MFC5754360.1"/>
    </source>
</evidence>
<evidence type="ECO:0000256" key="1">
    <source>
        <dbReference type="ARBA" id="ARBA00022527"/>
    </source>
</evidence>
<keyword evidence="1" id="KW-0808">Transferase</keyword>
<dbReference type="Pfam" id="PF13581">
    <property type="entry name" value="HATPase_c_2"/>
    <property type="match status" value="1"/>
</dbReference>
<feature type="region of interest" description="Disordered" evidence="2">
    <location>
        <begin position="161"/>
        <end position="183"/>
    </location>
</feature>
<dbReference type="Proteomes" id="UP001596074">
    <property type="component" value="Unassembled WGS sequence"/>
</dbReference>
<dbReference type="InterPro" id="IPR036890">
    <property type="entry name" value="HATPase_C_sf"/>
</dbReference>
<dbReference type="CDD" id="cd16936">
    <property type="entry name" value="HATPase_RsbW-like"/>
    <property type="match status" value="1"/>
</dbReference>
<dbReference type="Gene3D" id="3.30.565.10">
    <property type="entry name" value="Histidine kinase-like ATPase, C-terminal domain"/>
    <property type="match status" value="1"/>
</dbReference>
<name>A0ABW1AIJ7_9ACTN</name>
<accession>A0ABW1AIJ7</accession>
<keyword evidence="4" id="KW-0547">Nucleotide-binding</keyword>
<dbReference type="PANTHER" id="PTHR35526">
    <property type="entry name" value="ANTI-SIGMA-F FACTOR RSBW-RELATED"/>
    <property type="match status" value="1"/>
</dbReference>
<dbReference type="SUPFAM" id="SSF55874">
    <property type="entry name" value="ATPase domain of HSP90 chaperone/DNA topoisomerase II/histidine kinase"/>
    <property type="match status" value="1"/>
</dbReference>
<keyword evidence="1" id="KW-0723">Serine/threonine-protein kinase</keyword>
<sequence>MSGTAIETKRDREITCTTLPAPTVPASVRRLVEQRFAALGLNRAIGREVRRDILLAVSELVTNSCTATPRSAITFRAAFEDRCVMVQVWDASDEQPTPRTAIELELDDITPDPNALDEGHQSDEIGGLGLPLVMALADEIGIDPTPPKGKWVWARFHFTPATATDQEKDEEANPSGAGQAAGG</sequence>
<dbReference type="InterPro" id="IPR003594">
    <property type="entry name" value="HATPase_dom"/>
</dbReference>
<organism evidence="4 5">
    <name type="scientific">Actinomadura rugatobispora</name>
    <dbReference type="NCBI Taxonomy" id="1994"/>
    <lineage>
        <taxon>Bacteria</taxon>
        <taxon>Bacillati</taxon>
        <taxon>Actinomycetota</taxon>
        <taxon>Actinomycetes</taxon>
        <taxon>Streptosporangiales</taxon>
        <taxon>Thermomonosporaceae</taxon>
        <taxon>Actinomadura</taxon>
    </lineage>
</organism>
<gene>
    <name evidence="4" type="ORF">ACFPZN_52860</name>
</gene>
<dbReference type="InterPro" id="IPR050267">
    <property type="entry name" value="Anti-sigma-factor_SerPK"/>
</dbReference>
<dbReference type="RefSeq" id="WP_378292372.1">
    <property type="nucleotide sequence ID" value="NZ_JBHSON010000149.1"/>
</dbReference>
<evidence type="ECO:0000313" key="5">
    <source>
        <dbReference type="Proteomes" id="UP001596074"/>
    </source>
</evidence>
<evidence type="ECO:0000256" key="2">
    <source>
        <dbReference type="SAM" id="MobiDB-lite"/>
    </source>
</evidence>
<keyword evidence="5" id="KW-1185">Reference proteome</keyword>
<feature type="domain" description="Histidine kinase/HSP90-like ATPase" evidence="3">
    <location>
        <begin position="25"/>
        <end position="155"/>
    </location>
</feature>
<evidence type="ECO:0000259" key="3">
    <source>
        <dbReference type="Pfam" id="PF13581"/>
    </source>
</evidence>
<keyword evidence="4" id="KW-0067">ATP-binding</keyword>
<dbReference type="PANTHER" id="PTHR35526:SF3">
    <property type="entry name" value="ANTI-SIGMA-F FACTOR RSBW"/>
    <property type="match status" value="1"/>
</dbReference>
<dbReference type="GO" id="GO:0005524">
    <property type="term" value="F:ATP binding"/>
    <property type="evidence" value="ECO:0007669"/>
    <property type="project" value="UniProtKB-KW"/>
</dbReference>
<dbReference type="EMBL" id="JBHSON010000149">
    <property type="protein sequence ID" value="MFC5754360.1"/>
    <property type="molecule type" value="Genomic_DNA"/>
</dbReference>
<keyword evidence="1" id="KW-0418">Kinase</keyword>
<proteinExistence type="predicted"/>
<protein>
    <submittedName>
        <fullName evidence="4">ATP-binding protein</fullName>
    </submittedName>
</protein>
<reference evidence="5" key="1">
    <citation type="journal article" date="2019" name="Int. J. Syst. Evol. Microbiol.">
        <title>The Global Catalogue of Microorganisms (GCM) 10K type strain sequencing project: providing services to taxonomists for standard genome sequencing and annotation.</title>
        <authorList>
            <consortium name="The Broad Institute Genomics Platform"/>
            <consortium name="The Broad Institute Genome Sequencing Center for Infectious Disease"/>
            <person name="Wu L."/>
            <person name="Ma J."/>
        </authorList>
    </citation>
    <scope>NUCLEOTIDE SEQUENCE [LARGE SCALE GENOMIC DNA]</scope>
    <source>
        <strain evidence="5">KCTC 42087</strain>
    </source>
</reference>
<comment type="caution">
    <text evidence="4">The sequence shown here is derived from an EMBL/GenBank/DDBJ whole genome shotgun (WGS) entry which is preliminary data.</text>
</comment>